<dbReference type="Pfam" id="PF01757">
    <property type="entry name" value="Acyl_transf_3"/>
    <property type="match status" value="1"/>
</dbReference>
<feature type="transmembrane region" description="Helical" evidence="1">
    <location>
        <begin position="123"/>
        <end position="143"/>
    </location>
</feature>
<feature type="transmembrane region" description="Helical" evidence="1">
    <location>
        <begin position="212"/>
        <end position="233"/>
    </location>
</feature>
<accession>A0ABZ2YNZ0</accession>
<dbReference type="EMBL" id="CP149822">
    <property type="protein sequence ID" value="WZN41469.1"/>
    <property type="molecule type" value="Genomic_DNA"/>
</dbReference>
<feature type="transmembrane region" description="Helical" evidence="1">
    <location>
        <begin position="314"/>
        <end position="335"/>
    </location>
</feature>
<dbReference type="InterPro" id="IPR002656">
    <property type="entry name" value="Acyl_transf_3_dom"/>
</dbReference>
<proteinExistence type="predicted"/>
<evidence type="ECO:0000256" key="1">
    <source>
        <dbReference type="SAM" id="Phobius"/>
    </source>
</evidence>
<keyword evidence="1" id="KW-1133">Transmembrane helix</keyword>
<keyword evidence="1" id="KW-0812">Transmembrane</keyword>
<keyword evidence="1" id="KW-0472">Membrane</keyword>
<evidence type="ECO:0000313" key="4">
    <source>
        <dbReference type="Proteomes" id="UP001485459"/>
    </source>
</evidence>
<dbReference type="InterPro" id="IPR050879">
    <property type="entry name" value="Acyltransferase_3"/>
</dbReference>
<feature type="transmembrane region" description="Helical" evidence="1">
    <location>
        <begin position="245"/>
        <end position="268"/>
    </location>
</feature>
<feature type="transmembrane region" description="Helical" evidence="1">
    <location>
        <begin position="178"/>
        <end position="200"/>
    </location>
</feature>
<evidence type="ECO:0000313" key="3">
    <source>
        <dbReference type="EMBL" id="WZN41469.1"/>
    </source>
</evidence>
<dbReference type="GO" id="GO:0016746">
    <property type="term" value="F:acyltransferase activity"/>
    <property type="evidence" value="ECO:0007669"/>
    <property type="project" value="UniProtKB-KW"/>
</dbReference>
<gene>
    <name evidence="3" type="ORF">WJU16_00260</name>
</gene>
<feature type="transmembrane region" description="Helical" evidence="1">
    <location>
        <begin position="347"/>
        <end position="367"/>
    </location>
</feature>
<dbReference type="PANTHER" id="PTHR23028">
    <property type="entry name" value="ACETYLTRANSFERASE"/>
    <property type="match status" value="1"/>
</dbReference>
<keyword evidence="4" id="KW-1185">Reference proteome</keyword>
<keyword evidence="3" id="KW-0012">Acyltransferase</keyword>
<organism evidence="3 4">
    <name type="scientific">Chitinophaga pollutisoli</name>
    <dbReference type="NCBI Taxonomy" id="3133966"/>
    <lineage>
        <taxon>Bacteria</taxon>
        <taxon>Pseudomonadati</taxon>
        <taxon>Bacteroidota</taxon>
        <taxon>Chitinophagia</taxon>
        <taxon>Chitinophagales</taxon>
        <taxon>Chitinophagaceae</taxon>
        <taxon>Chitinophaga</taxon>
    </lineage>
</organism>
<keyword evidence="3" id="KW-0808">Transferase</keyword>
<dbReference type="RefSeq" id="WP_341836318.1">
    <property type="nucleotide sequence ID" value="NZ_CP149822.1"/>
</dbReference>
<feature type="domain" description="Acyltransferase 3" evidence="2">
    <location>
        <begin position="6"/>
        <end position="361"/>
    </location>
</feature>
<name>A0ABZ2YNZ0_9BACT</name>
<protein>
    <submittedName>
        <fullName evidence="3">Acyltransferase</fullName>
        <ecNumber evidence="3">2.3.-.-</ecNumber>
    </submittedName>
</protein>
<dbReference type="EC" id="2.3.-.-" evidence="3"/>
<evidence type="ECO:0000259" key="2">
    <source>
        <dbReference type="Pfam" id="PF01757"/>
    </source>
</evidence>
<dbReference type="PANTHER" id="PTHR23028:SF53">
    <property type="entry name" value="ACYL_TRANSF_3 DOMAIN-CONTAINING PROTEIN"/>
    <property type="match status" value="1"/>
</dbReference>
<reference evidence="4" key="1">
    <citation type="submission" date="2024-03" db="EMBL/GenBank/DDBJ databases">
        <title>Chitinophaga horti sp. nov., isolated from garden soil.</title>
        <authorList>
            <person name="Lee D.S."/>
            <person name="Han D.M."/>
            <person name="Baek J.H."/>
            <person name="Choi D.G."/>
            <person name="Jeon J.H."/>
            <person name="Jeon C.O."/>
        </authorList>
    </citation>
    <scope>NUCLEOTIDE SEQUENCE [LARGE SCALE GENOMIC DNA]</scope>
    <source>
        <strain evidence="4">GPA1</strain>
    </source>
</reference>
<feature type="transmembrane region" description="Helical" evidence="1">
    <location>
        <begin position="87"/>
        <end position="108"/>
    </location>
</feature>
<dbReference type="Proteomes" id="UP001485459">
    <property type="component" value="Chromosome"/>
</dbReference>
<feature type="transmembrane region" description="Helical" evidence="1">
    <location>
        <begin position="274"/>
        <end position="293"/>
    </location>
</feature>
<feature type="transmembrane region" description="Helical" evidence="1">
    <location>
        <begin position="49"/>
        <end position="67"/>
    </location>
</feature>
<sequence>MKVYFKNLDAIRFIAALLVILHHGQYFKAEQGVSSWSWMDYMLKDTGRMGVNLFFVLSGFLISYLLFKENKEKGHISFKNFYIRRMLRIWPLYLAYGIGMIVLAPWVFAKLGIETGIGLETTVVNLIFLLLFAVNIQLAFFPYNKGIVEITWSVCIEEQFYLVWPLLVAAFRNSLKTLFVVLLSIGFLSKALCLILPHFFPVTSLQLFGINYVLLFDKLELFGTGMFAAWLLFNKDRFPRFFENAFKPGVQWIMLAITALVVFSVAQIPVLSKYYFDHFIHAFLFGYLMLMAVSPNSIMHLEQPIMKSMGKVSYGIYLFHTPVCQLVMILFLKMFGKVPGIFTWELMYPLTCVAVTCGIAYLSYECFEKYFLRIKSRYAVVQTRI</sequence>